<evidence type="ECO:0000313" key="4">
    <source>
        <dbReference type="Proteomes" id="UP000652761"/>
    </source>
</evidence>
<dbReference type="Gene3D" id="3.40.50.300">
    <property type="entry name" value="P-loop containing nucleotide triphosphate hydrolases"/>
    <property type="match status" value="1"/>
</dbReference>
<dbReference type="SUPFAM" id="SSF52058">
    <property type="entry name" value="L domain-like"/>
    <property type="match status" value="2"/>
</dbReference>
<comment type="caution">
    <text evidence="3">The sequence shown here is derived from an EMBL/GenBank/DDBJ whole genome shotgun (WGS) entry which is preliminary data.</text>
</comment>
<dbReference type="InterPro" id="IPR002182">
    <property type="entry name" value="NB-ARC"/>
</dbReference>
<dbReference type="AlphaFoldDB" id="A0A843X2P7"/>
<dbReference type="InterPro" id="IPR056789">
    <property type="entry name" value="LRR_R13L1-DRL21"/>
</dbReference>
<dbReference type="Pfam" id="PF25019">
    <property type="entry name" value="LRR_R13L1-DRL21"/>
    <property type="match status" value="1"/>
</dbReference>
<reference evidence="3" key="1">
    <citation type="submission" date="2017-07" db="EMBL/GenBank/DDBJ databases">
        <title>Taro Niue Genome Assembly and Annotation.</title>
        <authorList>
            <person name="Atibalentja N."/>
            <person name="Keating K."/>
            <person name="Fields C.J."/>
        </authorList>
    </citation>
    <scope>NUCLEOTIDE SEQUENCE</scope>
    <source>
        <strain evidence="3">Niue_2</strain>
        <tissue evidence="3">Leaf</tissue>
    </source>
</reference>
<dbReference type="Proteomes" id="UP000652761">
    <property type="component" value="Unassembled WGS sequence"/>
</dbReference>
<gene>
    <name evidence="3" type="ORF">Taro_048351</name>
</gene>
<dbReference type="Gene3D" id="3.80.10.10">
    <property type="entry name" value="Ribonuclease Inhibitor"/>
    <property type="match status" value="3"/>
</dbReference>
<organism evidence="3 4">
    <name type="scientific">Colocasia esculenta</name>
    <name type="common">Wild taro</name>
    <name type="synonym">Arum esculentum</name>
    <dbReference type="NCBI Taxonomy" id="4460"/>
    <lineage>
        <taxon>Eukaryota</taxon>
        <taxon>Viridiplantae</taxon>
        <taxon>Streptophyta</taxon>
        <taxon>Embryophyta</taxon>
        <taxon>Tracheophyta</taxon>
        <taxon>Spermatophyta</taxon>
        <taxon>Magnoliopsida</taxon>
        <taxon>Liliopsida</taxon>
        <taxon>Araceae</taxon>
        <taxon>Aroideae</taxon>
        <taxon>Colocasieae</taxon>
        <taxon>Colocasia</taxon>
    </lineage>
</organism>
<accession>A0A843X2P7</accession>
<evidence type="ECO:0008006" key="5">
    <source>
        <dbReference type="Google" id="ProtNLM"/>
    </source>
</evidence>
<evidence type="ECO:0000259" key="1">
    <source>
        <dbReference type="Pfam" id="PF00931"/>
    </source>
</evidence>
<dbReference type="InterPro" id="IPR027417">
    <property type="entry name" value="P-loop_NTPase"/>
</dbReference>
<feature type="domain" description="NB-ARC" evidence="1">
    <location>
        <begin position="13"/>
        <end position="102"/>
    </location>
</feature>
<dbReference type="InterPro" id="IPR032675">
    <property type="entry name" value="LRR_dom_sf"/>
</dbReference>
<dbReference type="SUPFAM" id="SSF52540">
    <property type="entry name" value="P-loop containing nucleoside triphosphate hydrolases"/>
    <property type="match status" value="1"/>
</dbReference>
<keyword evidence="4" id="KW-1185">Reference proteome</keyword>
<dbReference type="Pfam" id="PF00931">
    <property type="entry name" value="NB-ARC"/>
    <property type="match status" value="1"/>
</dbReference>
<protein>
    <recommendedName>
        <fullName evidence="5">NB-ARC domain-containing protein</fullName>
    </recommendedName>
</protein>
<feature type="domain" description="R13L1/DRL21-like LRR repeat region" evidence="2">
    <location>
        <begin position="451"/>
        <end position="566"/>
    </location>
</feature>
<name>A0A843X2P7_COLES</name>
<dbReference type="PANTHER" id="PTHR47186:SF3">
    <property type="entry name" value="OS09G0267800 PROTEIN"/>
    <property type="match status" value="1"/>
</dbReference>
<evidence type="ECO:0000313" key="3">
    <source>
        <dbReference type="EMBL" id="MQM15406.1"/>
    </source>
</evidence>
<proteinExistence type="predicted"/>
<dbReference type="OrthoDB" id="630536at2759"/>
<sequence>MLQSLNVEASGLSELDPLQQKLVQKLKGQERLLLVLDDVWEADNLNIHSWNLLIAPLCNRSADAKIIMTTRTRKVSEMVPISSTYDLGFLSDEDTLELLDTITLVSCGKWISLPPLGQLPSLRSLYVSGACAVEYIGSEFFSGGFPQLEKLTLGKMDNWKSWCGAQEGECPKLKKLSIESSPNLESLSLINLGALEDISISWCARLPYMSGNFLELLHLQHAQTIKISKNFKVWCIQRAPPLDDKTHLYLEDVGQPVAEHVLGMFSHICRLTVKRCRNLTSLPLGNQSALESVEISDCRKLRITSVSPQLWQLPSLQRINLHRIHGAESIKIVRESYAEFTNVDQRVASFLLKELSRMIRRLIIIRCTNLTSLPWTELTTLQYLRIRDCPWFRLPDAEQFPPTLQVLCIYGNACEREQCSRHQHFQRLKQVQQCSYKKGGDCNLYLVFRNVHDASETADFCSKICMEIHTLEIEWDCCTNGRFIVVDSVAEEVLGKLYHPLGEFWYKIRSLNKLVIRGYTGSSFASSLWDRRRLHSLYSVTLQQCSKCEILRPLSQLSSLKELLVEGPSSLESFTQDYDISERGWQKTQTRIAFPSLQKLEVHNMPVWKKWLGTKEGDFPRLRKLVLKHCPKLRALPRLPPRLKELELEACAELASLSIFDFPDNAKLPLSATKGTPPILRHMSLTNCPLLIALCEGNPRILAGIPNILIDGVRHRSALWKKLLACNVLCSSELQSLCTKRLLLRLFPSNMVESLLSFSVDARKSLSIHYLY</sequence>
<dbReference type="EMBL" id="NMUH01006500">
    <property type="protein sequence ID" value="MQM15406.1"/>
    <property type="molecule type" value="Genomic_DNA"/>
</dbReference>
<dbReference type="PANTHER" id="PTHR47186">
    <property type="entry name" value="LEUCINE-RICH REPEAT-CONTAINING PROTEIN 57"/>
    <property type="match status" value="1"/>
</dbReference>
<evidence type="ECO:0000259" key="2">
    <source>
        <dbReference type="Pfam" id="PF25019"/>
    </source>
</evidence>
<dbReference type="GO" id="GO:0043531">
    <property type="term" value="F:ADP binding"/>
    <property type="evidence" value="ECO:0007669"/>
    <property type="project" value="InterPro"/>
</dbReference>